<feature type="transmembrane region" description="Helical" evidence="3">
    <location>
        <begin position="160"/>
        <end position="182"/>
    </location>
</feature>
<dbReference type="Proteomes" id="UP001206639">
    <property type="component" value="Unassembled WGS sequence"/>
</dbReference>
<feature type="domain" description="TPM" evidence="5">
    <location>
        <begin position="36"/>
        <end position="151"/>
    </location>
</feature>
<keyword evidence="3" id="KW-1133">Transmembrane helix</keyword>
<evidence type="ECO:0000313" key="7">
    <source>
        <dbReference type="Proteomes" id="UP001206639"/>
    </source>
</evidence>
<keyword evidence="3" id="KW-0472">Membrane</keyword>
<dbReference type="RefSeq" id="WP_260994720.1">
    <property type="nucleotide sequence ID" value="NZ_JAODWD010000004.1"/>
</dbReference>
<feature type="coiled-coil region" evidence="1">
    <location>
        <begin position="489"/>
        <end position="516"/>
    </location>
</feature>
<evidence type="ECO:0000256" key="3">
    <source>
        <dbReference type="SAM" id="Phobius"/>
    </source>
</evidence>
<evidence type="ECO:0000313" key="6">
    <source>
        <dbReference type="EMBL" id="MCT7660356.1"/>
    </source>
</evidence>
<keyword evidence="1" id="KW-0175">Coiled coil</keyword>
<protein>
    <submittedName>
        <fullName evidence="6">TPM domain-containing protein</fullName>
    </submittedName>
</protein>
<dbReference type="EMBL" id="JAODWD010000004">
    <property type="protein sequence ID" value="MCT7660356.1"/>
    <property type="molecule type" value="Genomic_DNA"/>
</dbReference>
<reference evidence="7" key="1">
    <citation type="submission" date="2023-07" db="EMBL/GenBank/DDBJ databases">
        <authorList>
            <person name="Deng Y."/>
            <person name="Zhang Y.-Q."/>
        </authorList>
    </citation>
    <scope>NUCLEOTIDE SEQUENCE [LARGE SCALE GENOMIC DNA]</scope>
    <source>
        <strain evidence="7">CPCC 205710</strain>
    </source>
</reference>
<feature type="signal peptide" evidence="4">
    <location>
        <begin position="1"/>
        <end position="26"/>
    </location>
</feature>
<feature type="region of interest" description="Disordered" evidence="2">
    <location>
        <begin position="657"/>
        <end position="677"/>
    </location>
</feature>
<dbReference type="InterPro" id="IPR007621">
    <property type="entry name" value="TPM_dom"/>
</dbReference>
<proteinExistence type="predicted"/>
<feature type="chain" id="PRO_5045642205" evidence="4">
    <location>
        <begin position="27"/>
        <end position="677"/>
    </location>
</feature>
<organism evidence="6 7">
    <name type="scientific">Mycobacterium deserti</name>
    <dbReference type="NCBI Taxonomy" id="2978347"/>
    <lineage>
        <taxon>Bacteria</taxon>
        <taxon>Bacillati</taxon>
        <taxon>Actinomycetota</taxon>
        <taxon>Actinomycetes</taxon>
        <taxon>Mycobacteriales</taxon>
        <taxon>Mycobacteriaceae</taxon>
        <taxon>Mycobacterium</taxon>
    </lineage>
</organism>
<keyword evidence="3" id="KW-0812">Transmembrane</keyword>
<evidence type="ECO:0000256" key="4">
    <source>
        <dbReference type="SAM" id="SignalP"/>
    </source>
</evidence>
<evidence type="ECO:0000256" key="1">
    <source>
        <dbReference type="SAM" id="Coils"/>
    </source>
</evidence>
<evidence type="ECO:0000256" key="2">
    <source>
        <dbReference type="SAM" id="MobiDB-lite"/>
    </source>
</evidence>
<name>A0ABT2MEH9_9MYCO</name>
<gene>
    <name evidence="6" type="ORF">N4S67_18250</name>
</gene>
<accession>A0ABT2MEH9</accession>
<evidence type="ECO:0000259" key="5">
    <source>
        <dbReference type="Pfam" id="PF04536"/>
    </source>
</evidence>
<sequence length="677" mass="71158">MRLARLQSLVLAVLASLLLLAPAAGAEPPFRVPDYVTDNARAFTSGQRAEVENAVERLYNDRRIRLWVVYVDSFGQDPVRWARTTMQISSFGDYDALLAVATEERAFAFQVPTTIADQSETTSLQRNEIEPHLRQSDWAGAAVAAAEGLNTASASTGTGVTWVGITVVLGIIAVLLLVQVLWTRRRRRNRREAEFAAARRIDPTDPNALASVPIEALDDLSKAIVVDVDNAVRTSDSELGLAVEEFGPTQTEPFSRALGNAKTTLAQAFNVRQILDDAAPESPQQRRDLLIRAIVAAAKADRELDAQTEAFDKLRDLVINAPSRLDALTQQMVDLTARLGPSEQALAALHNQFAAAALTSVEGNVETARQRLSFADQNITNARSLVARPAGQQMGLVDAIRAAESALGQARSLLDAVDSAGFDINRAVAALPSAIADIQNGINAATGQLQQPNTPKQTELAAARDAAVAAVAEAQKDGGNDPLGAFTQLTKADADLDQLLASVAEEREAANRLSRAFDQALFTAQARVKGVSDFIDTRRGSIGSEARTRLAEAVRQLQAAQDKKSTNLAEAIAHANGASMLAAQAQSLANDDVQAAQQLYTSGWGGGGGSSDMGAVIGGIIIGNVLSGGFSGRGGFGGGFGGFGGGFGGGMGMGRSTSFGGSSRSSSRSYSGGGGRF</sequence>
<dbReference type="Gene3D" id="3.10.310.50">
    <property type="match status" value="1"/>
</dbReference>
<comment type="caution">
    <text evidence="6">The sequence shown here is derived from an EMBL/GenBank/DDBJ whole genome shotgun (WGS) entry which is preliminary data.</text>
</comment>
<feature type="compositionally biased region" description="Low complexity" evidence="2">
    <location>
        <begin position="657"/>
        <end position="670"/>
    </location>
</feature>
<dbReference type="Pfam" id="PF04536">
    <property type="entry name" value="TPM_phosphatase"/>
    <property type="match status" value="1"/>
</dbReference>
<keyword evidence="4" id="KW-0732">Signal</keyword>
<keyword evidence="7" id="KW-1185">Reference proteome</keyword>